<feature type="non-terminal residue" evidence="1">
    <location>
        <position position="1"/>
    </location>
</feature>
<sequence>TLYNKFFTEPSSQLYKLHQQLDKLVMSAYQFNPEDDILERLLLLNLELAEKEKQGIKIIGLEIAN</sequence>
<protein>
    <submittedName>
        <fullName evidence="1">Uncharacterized protein</fullName>
    </submittedName>
</protein>
<dbReference type="Proteomes" id="UP000597867">
    <property type="component" value="Unassembled WGS sequence"/>
</dbReference>
<keyword evidence="2" id="KW-1185">Reference proteome</keyword>
<accession>A0ACC5Q6Z4</accession>
<organism evidence="1 2">
    <name type="scientific">Dolichospermum flos-aquae LEGE 04289</name>
    <dbReference type="NCBI Taxonomy" id="1828708"/>
    <lineage>
        <taxon>Bacteria</taxon>
        <taxon>Bacillati</taxon>
        <taxon>Cyanobacteriota</taxon>
        <taxon>Cyanophyceae</taxon>
        <taxon>Nostocales</taxon>
        <taxon>Aphanizomenonaceae</taxon>
        <taxon>Dolichospermum</taxon>
    </lineage>
</organism>
<dbReference type="EMBL" id="JADEWF010000107">
    <property type="protein sequence ID" value="MBE9220974.1"/>
    <property type="molecule type" value="Genomic_DNA"/>
</dbReference>
<name>A0ACC5Q6Z4_DOLFA</name>
<comment type="caution">
    <text evidence="1">The sequence shown here is derived from an EMBL/GenBank/DDBJ whole genome shotgun (WGS) entry which is preliminary data.</text>
</comment>
<evidence type="ECO:0000313" key="1">
    <source>
        <dbReference type="EMBL" id="MBE9220974.1"/>
    </source>
</evidence>
<reference evidence="1" key="1">
    <citation type="submission" date="2020-10" db="EMBL/GenBank/DDBJ databases">
        <authorList>
            <person name="Castelo-Branco R."/>
            <person name="Eusebio N."/>
            <person name="Adriana R."/>
            <person name="Vieira A."/>
            <person name="Brugerolle De Fraissinette N."/>
            <person name="Rezende De Castro R."/>
            <person name="Schneider M.P."/>
            <person name="Vasconcelos V."/>
            <person name="Leao P.N."/>
        </authorList>
    </citation>
    <scope>NUCLEOTIDE SEQUENCE</scope>
    <source>
        <strain evidence="1">LEGE 04289</strain>
    </source>
</reference>
<evidence type="ECO:0000313" key="2">
    <source>
        <dbReference type="Proteomes" id="UP000597867"/>
    </source>
</evidence>
<gene>
    <name evidence="1" type="ORF">IQ222_19830</name>
</gene>
<proteinExistence type="predicted"/>